<keyword evidence="9 11" id="KW-0496">Mitochondrion</keyword>
<evidence type="ECO:0000256" key="6">
    <source>
        <dbReference type="ARBA" id="ARBA00022827"/>
    </source>
</evidence>
<sequence length="605" mass="65277">MNRQAVRVIAGRTAGMKRRDHIALFSGRSRRAYASGVDNFDVVIVGGGPAGLALACALVSPEKPAALSGQSHLRVALVEASDLANVRSWSPEKTIFSNRVSSITNTSREFLQNIGAWQEVEQARTNPIEEMQVWDGLSDARIEFNAPHVSASAGEMARLTENINLQRGLLRQVEKNASSGVITLLDKTKVSSITSDGENDASNGWPLVHLTNSQTLRARLLVGADGPLSPVRAFSKIDSYGWPYNMRAIVATLRHGRSLSSFGTERNHTTAYQRFLPTGPIAFLPVAPTRASMVWSTTPELAQALLDAGEPVLSLMINAAFRLPDVSMQYLHRYLLEKWEASPVKKGCVTREEMEHELRWREQSHGIAAGSALTSISFDVMEEGDVASEQERRQQQEEGWIPPADAAMYPPLVHSIQPQSAASFPLRMSHADVYVGNRTALVGDAAHTVHPLAGQGLNLGIADAQALARTIQNALTVGADIGSYSALEDYPRRRYLANHAMLSGVDKLSKLYGTRLDPVVWLRSTGLEVVNELGGLKEAFMGVAGAGDNPSSPAGISGGGGGRLPYPEARQLPILGAALVEGITATIDGARTLLGNALRDGRRRH</sequence>
<accession>A0A0C2W8S5</accession>
<dbReference type="OrthoDB" id="683240at2759"/>
<dbReference type="EC" id="1.14.15.45" evidence="11"/>
<evidence type="ECO:0000256" key="11">
    <source>
        <dbReference type="HAMAP-Rule" id="MF_03193"/>
    </source>
</evidence>
<dbReference type="SUPFAM" id="SSF51905">
    <property type="entry name" value="FAD/NAD(P)-binding domain"/>
    <property type="match status" value="1"/>
</dbReference>
<dbReference type="InterPro" id="IPR051205">
    <property type="entry name" value="UbiH/COQ6_monooxygenase"/>
</dbReference>
<dbReference type="Proteomes" id="UP000054097">
    <property type="component" value="Unassembled WGS sequence"/>
</dbReference>
<comment type="catalytic activity">
    <reaction evidence="11">
        <text>a 2-methoxy-6-(all-trans-polyprenyl)phenol + 2 reduced [2Fe-2S]-[ferredoxin] + O2 + 2 H(+) = a 2-methoxy-6-(all-trans-polyprenyl)benzene-1,4-diol + 2 oxidized [2Fe-2S]-[ferredoxin] + H2O</text>
        <dbReference type="Rhea" id="RHEA:81183"/>
        <dbReference type="Rhea" id="RHEA-COMP:9551"/>
        <dbReference type="Rhea" id="RHEA-COMP:10000"/>
        <dbReference type="Rhea" id="RHEA-COMP:10001"/>
        <dbReference type="Rhea" id="RHEA-COMP:10858"/>
        <dbReference type="ChEBI" id="CHEBI:15377"/>
        <dbReference type="ChEBI" id="CHEBI:15378"/>
        <dbReference type="ChEBI" id="CHEBI:15379"/>
        <dbReference type="ChEBI" id="CHEBI:33737"/>
        <dbReference type="ChEBI" id="CHEBI:33738"/>
        <dbReference type="ChEBI" id="CHEBI:62731"/>
        <dbReference type="ChEBI" id="CHEBI:84166"/>
        <dbReference type="EC" id="1.14.15.46"/>
    </reaction>
</comment>
<proteinExistence type="inferred from homology"/>
<dbReference type="EC" id="1.14.15.46" evidence="11"/>
<reference evidence="13 14" key="1">
    <citation type="submission" date="2014-04" db="EMBL/GenBank/DDBJ databases">
        <authorList>
            <consortium name="DOE Joint Genome Institute"/>
            <person name="Kuo A."/>
            <person name="Zuccaro A."/>
            <person name="Kohler A."/>
            <person name="Nagy L.G."/>
            <person name="Floudas D."/>
            <person name="Copeland A."/>
            <person name="Barry K.W."/>
            <person name="Cichocki N."/>
            <person name="Veneault-Fourrey C."/>
            <person name="LaButti K."/>
            <person name="Lindquist E.A."/>
            <person name="Lipzen A."/>
            <person name="Lundell T."/>
            <person name="Morin E."/>
            <person name="Murat C."/>
            <person name="Sun H."/>
            <person name="Tunlid A."/>
            <person name="Henrissat B."/>
            <person name="Grigoriev I.V."/>
            <person name="Hibbett D.S."/>
            <person name="Martin F."/>
            <person name="Nordberg H.P."/>
            <person name="Cantor M.N."/>
            <person name="Hua S.X."/>
        </authorList>
    </citation>
    <scope>NUCLEOTIDE SEQUENCE [LARGE SCALE GENOMIC DNA]</scope>
    <source>
        <strain evidence="13 14">MAFF 305830</strain>
    </source>
</reference>
<dbReference type="UniPathway" id="UPA00232"/>
<evidence type="ECO:0000313" key="14">
    <source>
        <dbReference type="Proteomes" id="UP000054097"/>
    </source>
</evidence>
<dbReference type="GO" id="GO:0120538">
    <property type="term" value="F:2-methoxy-6-polyprenolphenol 4-hydroxylase activity"/>
    <property type="evidence" value="ECO:0007669"/>
    <property type="project" value="UniProtKB-EC"/>
</dbReference>
<dbReference type="InterPro" id="IPR018168">
    <property type="entry name" value="Ubi_Hdrlase_CS"/>
</dbReference>
<dbReference type="GO" id="GO:0016712">
    <property type="term" value="F:oxidoreductase activity, acting on paired donors, with incorporation or reduction of molecular oxygen, reduced flavin or flavoprotein as one donor, and incorporation of one atom of oxygen"/>
    <property type="evidence" value="ECO:0007669"/>
    <property type="project" value="UniProtKB-UniRule"/>
</dbReference>
<keyword evidence="8 11" id="KW-0503">Monooxygenase</keyword>
<dbReference type="FunFam" id="3.50.50.60:FF:000021">
    <property type="entry name" value="Ubiquinone biosynthesis monooxygenase COQ6"/>
    <property type="match status" value="1"/>
</dbReference>
<evidence type="ECO:0000256" key="4">
    <source>
        <dbReference type="ARBA" id="ARBA00022688"/>
    </source>
</evidence>
<dbReference type="GO" id="GO:0031314">
    <property type="term" value="C:extrinsic component of mitochondrial inner membrane"/>
    <property type="evidence" value="ECO:0007669"/>
    <property type="project" value="UniProtKB-UniRule"/>
</dbReference>
<dbReference type="InterPro" id="IPR036188">
    <property type="entry name" value="FAD/NAD-bd_sf"/>
</dbReference>
<evidence type="ECO:0000256" key="5">
    <source>
        <dbReference type="ARBA" id="ARBA00022792"/>
    </source>
</evidence>
<dbReference type="InterPro" id="IPR010971">
    <property type="entry name" value="UbiH/COQ6"/>
</dbReference>
<dbReference type="Pfam" id="PF01494">
    <property type="entry name" value="FAD_binding_3"/>
    <property type="match status" value="2"/>
</dbReference>
<dbReference type="AlphaFoldDB" id="A0A0C2W8S5"/>
<keyword evidence="7 11" id="KW-0560">Oxidoreductase</keyword>
<dbReference type="PRINTS" id="PR00420">
    <property type="entry name" value="RNGMNOXGNASE"/>
</dbReference>
<comment type="function">
    <text evidence="11">FAD-dependent monooxygenase required for two non-consecutive steps during ubiquinone biosynthesis. Required for the C5-ring hydroxylation during ubiquinone biosynthesis by catalyzing the hydroxylation of 4-hydroxy-3-(all-trans-polyprenyl)benzoic acid to 3,4-dihydroxy-5-(all-trans-polyprenyl)benzoic acid. Also acts downstream of coq4, for the C1-hydroxylation during ubiquinone biosynthesis by catalyzing the hydroxylation of 2-methoxy-6-(all-trans-polyprenyl)phenol to 2-methoxy-6-(all-trans-polyprenyl)benzene-1,4-diol. The electrons required for the hydroxylation reaction are funneled indirectly to coq6 from NADPH via a ferredoxin/ferredoxin reductase system.</text>
</comment>
<name>A0A0C2W8S5_SERVB</name>
<keyword evidence="14" id="KW-1185">Reference proteome</keyword>
<comment type="pathway">
    <text evidence="11">Cofactor biosynthesis; ubiquinone biosynthesis.</text>
</comment>
<dbReference type="InterPro" id="IPR000689">
    <property type="entry name" value="UbQ_mOase_COQ6"/>
</dbReference>
<evidence type="ECO:0000259" key="12">
    <source>
        <dbReference type="Pfam" id="PF01494"/>
    </source>
</evidence>
<dbReference type="HAMAP" id="MF_03193">
    <property type="entry name" value="COQ6_monooxygenase"/>
    <property type="match status" value="1"/>
</dbReference>
<comment type="catalytic activity">
    <reaction evidence="11">
        <text>a 4-hydroxy-3-(all-trans-polyprenyl)benzoate + 2 reduced [2Fe-2S]-[ferredoxin] + O2 + 2 H(+) = a 3,4-dihydroxy-5-(all-trans-polyprenyl)benzoate + 2 oxidized [2Fe-2S]-[ferredoxin] + H2O</text>
        <dbReference type="Rhea" id="RHEA:81195"/>
        <dbReference type="Rhea" id="RHEA-COMP:9514"/>
        <dbReference type="Rhea" id="RHEA-COMP:10000"/>
        <dbReference type="Rhea" id="RHEA-COMP:10001"/>
        <dbReference type="Rhea" id="RHEA-COMP:10930"/>
        <dbReference type="ChEBI" id="CHEBI:15377"/>
        <dbReference type="ChEBI" id="CHEBI:15378"/>
        <dbReference type="ChEBI" id="CHEBI:15379"/>
        <dbReference type="ChEBI" id="CHEBI:33737"/>
        <dbReference type="ChEBI" id="CHEBI:33738"/>
        <dbReference type="ChEBI" id="CHEBI:64694"/>
        <dbReference type="ChEBI" id="CHEBI:78396"/>
        <dbReference type="EC" id="1.14.15.45"/>
    </reaction>
</comment>
<dbReference type="STRING" id="933852.A0A0C2W8S5"/>
<feature type="domain" description="FAD-binding" evidence="12">
    <location>
        <begin position="383"/>
        <end position="494"/>
    </location>
</feature>
<dbReference type="HOGENOM" id="CLU_009665_8_0_1"/>
<dbReference type="NCBIfam" id="TIGR01988">
    <property type="entry name" value="Ubi-OHases"/>
    <property type="match status" value="1"/>
</dbReference>
<dbReference type="GO" id="GO:0071949">
    <property type="term" value="F:FAD binding"/>
    <property type="evidence" value="ECO:0007669"/>
    <property type="project" value="InterPro"/>
</dbReference>
<keyword evidence="5 11" id="KW-0999">Mitochondrion inner membrane</keyword>
<evidence type="ECO:0000313" key="13">
    <source>
        <dbReference type="EMBL" id="KIM22848.1"/>
    </source>
</evidence>
<evidence type="ECO:0000256" key="1">
    <source>
        <dbReference type="ARBA" id="ARBA00001974"/>
    </source>
</evidence>
<dbReference type="PANTHER" id="PTHR43876:SF7">
    <property type="entry name" value="UBIQUINONE BIOSYNTHESIS MONOOXYGENASE COQ6, MITOCHONDRIAL"/>
    <property type="match status" value="1"/>
</dbReference>
<comment type="cofactor">
    <cofactor evidence="1 11">
        <name>FAD</name>
        <dbReference type="ChEBI" id="CHEBI:57692"/>
    </cofactor>
</comment>
<evidence type="ECO:0000256" key="10">
    <source>
        <dbReference type="ARBA" id="ARBA00023136"/>
    </source>
</evidence>
<gene>
    <name evidence="11" type="primary">COQ6</name>
    <name evidence="13" type="ORF">M408DRAFT_332715</name>
</gene>
<evidence type="ECO:0000256" key="8">
    <source>
        <dbReference type="ARBA" id="ARBA00023033"/>
    </source>
</evidence>
<dbReference type="GO" id="GO:0106364">
    <property type="term" value="F:4-hydroxy-3-all-trans-polyprenylbenzoate oxygenase activity"/>
    <property type="evidence" value="ECO:0007669"/>
    <property type="project" value="UniProtKB-EC"/>
</dbReference>
<comment type="subunit">
    <text evidence="11">Component of a multi-subunit COQ enzyme complex, composed of at least COQ3, COQ4, COQ5, COQ6, COQ7 and COQ9.</text>
</comment>
<organism evidence="13 14">
    <name type="scientific">Serendipita vermifera MAFF 305830</name>
    <dbReference type="NCBI Taxonomy" id="933852"/>
    <lineage>
        <taxon>Eukaryota</taxon>
        <taxon>Fungi</taxon>
        <taxon>Dikarya</taxon>
        <taxon>Basidiomycota</taxon>
        <taxon>Agaricomycotina</taxon>
        <taxon>Agaricomycetes</taxon>
        <taxon>Sebacinales</taxon>
        <taxon>Serendipitaceae</taxon>
        <taxon>Serendipita</taxon>
    </lineage>
</organism>
<dbReference type="PANTHER" id="PTHR43876">
    <property type="entry name" value="UBIQUINONE BIOSYNTHESIS MONOOXYGENASE COQ6, MITOCHONDRIAL"/>
    <property type="match status" value="1"/>
</dbReference>
<keyword evidence="4 11" id="KW-0831">Ubiquinone biosynthesis</keyword>
<comment type="similarity">
    <text evidence="2 11">Belongs to the UbiH/COQ6 family.</text>
</comment>
<dbReference type="InterPro" id="IPR002938">
    <property type="entry name" value="FAD-bd"/>
</dbReference>
<evidence type="ECO:0000256" key="2">
    <source>
        <dbReference type="ARBA" id="ARBA00005349"/>
    </source>
</evidence>
<comment type="subcellular location">
    <subcellularLocation>
        <location evidence="11">Mitochondrion inner membrane</location>
        <topology evidence="11">Peripheral membrane protein</topology>
        <orientation evidence="11">Matrix side</orientation>
    </subcellularLocation>
</comment>
<dbReference type="PROSITE" id="PS01304">
    <property type="entry name" value="UBIH"/>
    <property type="match status" value="1"/>
</dbReference>
<evidence type="ECO:0000256" key="3">
    <source>
        <dbReference type="ARBA" id="ARBA00022630"/>
    </source>
</evidence>
<protein>
    <recommendedName>
        <fullName evidence="11">Ubiquinone biosynthesis monooxygenase COQ6, mitochondrial</fullName>
        <ecNumber evidence="11">1.14.15.45</ecNumber>
    </recommendedName>
    <alternativeName>
        <fullName evidence="11">2-methoxy-6-polyprenolphenol 4-hydroxylase</fullName>
        <ecNumber evidence="11">1.14.15.46</ecNumber>
    </alternativeName>
</protein>
<dbReference type="Gene3D" id="3.50.50.60">
    <property type="entry name" value="FAD/NAD(P)-binding domain"/>
    <property type="match status" value="2"/>
</dbReference>
<keyword evidence="10 11" id="KW-0472">Membrane</keyword>
<evidence type="ECO:0000256" key="9">
    <source>
        <dbReference type="ARBA" id="ARBA00023128"/>
    </source>
</evidence>
<keyword evidence="3 11" id="KW-0285">Flavoprotein</keyword>
<reference evidence="14" key="2">
    <citation type="submission" date="2015-01" db="EMBL/GenBank/DDBJ databases">
        <title>Evolutionary Origins and Diversification of the Mycorrhizal Mutualists.</title>
        <authorList>
            <consortium name="DOE Joint Genome Institute"/>
            <consortium name="Mycorrhizal Genomics Consortium"/>
            <person name="Kohler A."/>
            <person name="Kuo A."/>
            <person name="Nagy L.G."/>
            <person name="Floudas D."/>
            <person name="Copeland A."/>
            <person name="Barry K.W."/>
            <person name="Cichocki N."/>
            <person name="Veneault-Fourrey C."/>
            <person name="LaButti K."/>
            <person name="Lindquist E.A."/>
            <person name="Lipzen A."/>
            <person name="Lundell T."/>
            <person name="Morin E."/>
            <person name="Murat C."/>
            <person name="Riley R."/>
            <person name="Ohm R."/>
            <person name="Sun H."/>
            <person name="Tunlid A."/>
            <person name="Henrissat B."/>
            <person name="Grigoriev I.V."/>
            <person name="Hibbett D.S."/>
            <person name="Martin F."/>
        </authorList>
    </citation>
    <scope>NUCLEOTIDE SEQUENCE [LARGE SCALE GENOMIC DNA]</scope>
    <source>
        <strain evidence="14">MAFF 305830</strain>
    </source>
</reference>
<feature type="domain" description="FAD-binding" evidence="12">
    <location>
        <begin position="40"/>
        <end position="295"/>
    </location>
</feature>
<dbReference type="EMBL" id="KN824347">
    <property type="protein sequence ID" value="KIM22848.1"/>
    <property type="molecule type" value="Genomic_DNA"/>
</dbReference>
<evidence type="ECO:0000256" key="7">
    <source>
        <dbReference type="ARBA" id="ARBA00023002"/>
    </source>
</evidence>
<keyword evidence="6 11" id="KW-0274">FAD</keyword>